<dbReference type="Proteomes" id="UP000583929">
    <property type="component" value="Unassembled WGS sequence"/>
</dbReference>
<reference evidence="2 4" key="1">
    <citation type="journal article" date="2020" name="bioRxiv">
        <title>Sequence and annotation of 42 cannabis genomes reveals extensive copy number variation in cannabinoid synthesis and pathogen resistance genes.</title>
        <authorList>
            <person name="Mckernan K.J."/>
            <person name="Helbert Y."/>
            <person name="Kane L.T."/>
            <person name="Ebling H."/>
            <person name="Zhang L."/>
            <person name="Liu B."/>
            <person name="Eaton Z."/>
            <person name="Mclaughlin S."/>
            <person name="Kingan S."/>
            <person name="Baybayan P."/>
            <person name="Concepcion G."/>
            <person name="Jordan M."/>
            <person name="Riva A."/>
            <person name="Barbazuk W."/>
            <person name="Harkins T."/>
        </authorList>
    </citation>
    <scope>NUCLEOTIDE SEQUENCE [LARGE SCALE GENOMIC DNA]</scope>
    <source>
        <strain evidence="4">cv. Jamaican Lion 4</strain>
        <strain evidence="2">Father</strain>
        <tissue evidence="2">Leaf</tissue>
    </source>
</reference>
<accession>A0A7J6I0V0</accession>
<dbReference type="InterPro" id="IPR008271">
    <property type="entry name" value="Ser/Thr_kinase_AS"/>
</dbReference>
<dbReference type="InterPro" id="IPR011009">
    <property type="entry name" value="Kinase-like_dom_sf"/>
</dbReference>
<proteinExistence type="predicted"/>
<organism evidence="2 4">
    <name type="scientific">Cannabis sativa</name>
    <name type="common">Hemp</name>
    <name type="synonym">Marijuana</name>
    <dbReference type="NCBI Taxonomy" id="3483"/>
    <lineage>
        <taxon>Eukaryota</taxon>
        <taxon>Viridiplantae</taxon>
        <taxon>Streptophyta</taxon>
        <taxon>Embryophyta</taxon>
        <taxon>Tracheophyta</taxon>
        <taxon>Spermatophyta</taxon>
        <taxon>Magnoliopsida</taxon>
        <taxon>eudicotyledons</taxon>
        <taxon>Gunneridae</taxon>
        <taxon>Pentapetalae</taxon>
        <taxon>rosids</taxon>
        <taxon>fabids</taxon>
        <taxon>Rosales</taxon>
        <taxon>Cannabaceae</taxon>
        <taxon>Cannabis</taxon>
    </lineage>
</organism>
<evidence type="ECO:0000259" key="1">
    <source>
        <dbReference type="PROSITE" id="PS50011"/>
    </source>
</evidence>
<sequence length="102" mass="12077">MKATRKELGVAVQDCTSAVEYLHHGYSTPIFHFDLKLSNVLLDQDMSMDWKVWFRERGDVYSYGITLMEIGDIHWKKATHEMFTREMNLKQRIENSIQHTIN</sequence>
<dbReference type="SUPFAM" id="SSF56112">
    <property type="entry name" value="Protein kinase-like (PK-like)"/>
    <property type="match status" value="1"/>
</dbReference>
<comment type="caution">
    <text evidence="2">The sequence shown here is derived from an EMBL/GenBank/DDBJ whole genome shotgun (WGS) entry which is preliminary data.</text>
</comment>
<protein>
    <recommendedName>
        <fullName evidence="1">Protein kinase domain-containing protein</fullName>
    </recommendedName>
</protein>
<name>A0A7J6I0V0_CANSA</name>
<evidence type="ECO:0000313" key="4">
    <source>
        <dbReference type="Proteomes" id="UP000583929"/>
    </source>
</evidence>
<dbReference type="Gene3D" id="1.10.510.10">
    <property type="entry name" value="Transferase(Phosphotransferase) domain 1"/>
    <property type="match status" value="1"/>
</dbReference>
<dbReference type="PANTHER" id="PTHR48008">
    <property type="entry name" value="LEUCINE-RICH REPEAT RECEPTOR-LIKE PROTEIN KINASE IMK3-RELATED"/>
    <property type="match status" value="1"/>
</dbReference>
<dbReference type="PANTHER" id="PTHR48008:SF14">
    <property type="entry name" value="PROTEIN KINASE DOMAIN-CONTAINING PROTEIN"/>
    <property type="match status" value="1"/>
</dbReference>
<dbReference type="PROSITE" id="PS00108">
    <property type="entry name" value="PROTEIN_KINASE_ST"/>
    <property type="match status" value="1"/>
</dbReference>
<dbReference type="PROSITE" id="PS50011">
    <property type="entry name" value="PROTEIN_KINASE_DOM"/>
    <property type="match status" value="1"/>
</dbReference>
<gene>
    <name evidence="2" type="ORF">G4B88_014038</name>
    <name evidence="3" type="ORF">G4B88_014039</name>
</gene>
<evidence type="ECO:0000313" key="2">
    <source>
        <dbReference type="EMBL" id="KAF4401197.1"/>
    </source>
</evidence>
<dbReference type="EMBL" id="JAATIQ010000013">
    <property type="protein sequence ID" value="KAF4401197.1"/>
    <property type="molecule type" value="Genomic_DNA"/>
</dbReference>
<dbReference type="GO" id="GO:0005524">
    <property type="term" value="F:ATP binding"/>
    <property type="evidence" value="ECO:0007669"/>
    <property type="project" value="InterPro"/>
</dbReference>
<dbReference type="InterPro" id="IPR000719">
    <property type="entry name" value="Prot_kinase_dom"/>
</dbReference>
<dbReference type="InterPro" id="IPR052451">
    <property type="entry name" value="Ser/Thr_kinase-like"/>
</dbReference>
<dbReference type="AlphaFoldDB" id="A0A7J6I0V0"/>
<evidence type="ECO:0000313" key="3">
    <source>
        <dbReference type="EMBL" id="KAF4401198.1"/>
    </source>
</evidence>
<keyword evidence="4" id="KW-1185">Reference proteome</keyword>
<feature type="domain" description="Protein kinase" evidence="1">
    <location>
        <begin position="1"/>
        <end position="102"/>
    </location>
</feature>
<dbReference type="EMBL" id="JAATIQ010000013">
    <property type="protein sequence ID" value="KAF4401198.1"/>
    <property type="molecule type" value="Genomic_DNA"/>
</dbReference>
<dbReference type="GO" id="GO:0004672">
    <property type="term" value="F:protein kinase activity"/>
    <property type="evidence" value="ECO:0007669"/>
    <property type="project" value="InterPro"/>
</dbReference>